<keyword evidence="2 4" id="KW-0732">Signal</keyword>
<dbReference type="InterPro" id="IPR044993">
    <property type="entry name" value="BXL"/>
</dbReference>
<gene>
    <name evidence="6" type="ORF">SAMN05660895_2409</name>
</gene>
<dbReference type="Proteomes" id="UP000199537">
    <property type="component" value="Unassembled WGS sequence"/>
</dbReference>
<evidence type="ECO:0000313" key="7">
    <source>
        <dbReference type="Proteomes" id="UP000199537"/>
    </source>
</evidence>
<evidence type="ECO:0000256" key="3">
    <source>
        <dbReference type="ARBA" id="ARBA00022801"/>
    </source>
</evidence>
<dbReference type="RefSeq" id="WP_222842639.1">
    <property type="nucleotide sequence ID" value="NZ_FPCJ01000001.1"/>
</dbReference>
<dbReference type="InterPro" id="IPR002772">
    <property type="entry name" value="Glyco_hydro_3_C"/>
</dbReference>
<dbReference type="SMART" id="SM01217">
    <property type="entry name" value="Fn3_like"/>
    <property type="match status" value="1"/>
</dbReference>
<dbReference type="STRING" id="1393122.SAMN05660895_2409"/>
<dbReference type="FunFam" id="2.60.40.10:FF:000495">
    <property type="entry name" value="Periplasmic beta-glucosidase"/>
    <property type="match status" value="1"/>
</dbReference>
<organism evidence="6 7">
    <name type="scientific">Thermoflavifilum thermophilum</name>
    <dbReference type="NCBI Taxonomy" id="1393122"/>
    <lineage>
        <taxon>Bacteria</taxon>
        <taxon>Pseudomonadati</taxon>
        <taxon>Bacteroidota</taxon>
        <taxon>Chitinophagia</taxon>
        <taxon>Chitinophagales</taxon>
        <taxon>Chitinophagaceae</taxon>
        <taxon>Thermoflavifilum</taxon>
    </lineage>
</organism>
<dbReference type="InterPro" id="IPR036881">
    <property type="entry name" value="Glyco_hydro_3_C_sf"/>
</dbReference>
<reference evidence="7" key="1">
    <citation type="submission" date="2016-10" db="EMBL/GenBank/DDBJ databases">
        <authorList>
            <person name="Varghese N."/>
            <person name="Submissions S."/>
        </authorList>
    </citation>
    <scope>NUCLEOTIDE SEQUENCE [LARGE SCALE GENOMIC DNA]</scope>
    <source>
        <strain evidence="7">DSM 14807</strain>
    </source>
</reference>
<dbReference type="Pfam" id="PF00933">
    <property type="entry name" value="Glyco_hydro_3"/>
    <property type="match status" value="1"/>
</dbReference>
<comment type="similarity">
    <text evidence="1">Belongs to the glycosyl hydrolase 3 family.</text>
</comment>
<dbReference type="PANTHER" id="PTHR42721">
    <property type="entry name" value="SUGAR HYDROLASE-RELATED"/>
    <property type="match status" value="1"/>
</dbReference>
<dbReference type="GO" id="GO:0008422">
    <property type="term" value="F:beta-glucosidase activity"/>
    <property type="evidence" value="ECO:0007669"/>
    <property type="project" value="UniProtKB-ARBA"/>
</dbReference>
<dbReference type="InterPro" id="IPR001764">
    <property type="entry name" value="Glyco_hydro_3_N"/>
</dbReference>
<accession>A0A1I7NN44</accession>
<keyword evidence="7" id="KW-1185">Reference proteome</keyword>
<feature type="chain" id="PRO_5011791576" evidence="4">
    <location>
        <begin position="21"/>
        <end position="785"/>
    </location>
</feature>
<feature type="signal peptide" evidence="4">
    <location>
        <begin position="1"/>
        <end position="20"/>
    </location>
</feature>
<evidence type="ECO:0000259" key="5">
    <source>
        <dbReference type="SMART" id="SM01217"/>
    </source>
</evidence>
<dbReference type="Pfam" id="PF14310">
    <property type="entry name" value="Fn3-like"/>
    <property type="match status" value="1"/>
</dbReference>
<dbReference type="GO" id="GO:0031222">
    <property type="term" value="P:arabinan catabolic process"/>
    <property type="evidence" value="ECO:0007669"/>
    <property type="project" value="TreeGrafter"/>
</dbReference>
<evidence type="ECO:0000313" key="6">
    <source>
        <dbReference type="EMBL" id="SFV36088.1"/>
    </source>
</evidence>
<proteinExistence type="inferred from homology"/>
<dbReference type="Gene3D" id="3.20.20.300">
    <property type="entry name" value="Glycoside hydrolase, family 3, N-terminal domain"/>
    <property type="match status" value="1"/>
</dbReference>
<name>A0A1I7NN44_9BACT</name>
<dbReference type="EMBL" id="FPCJ01000001">
    <property type="protein sequence ID" value="SFV36088.1"/>
    <property type="molecule type" value="Genomic_DNA"/>
</dbReference>
<keyword evidence="3" id="KW-0378">Hydrolase</keyword>
<protein>
    <submittedName>
        <fullName evidence="6">Beta-glucosidase</fullName>
    </submittedName>
</protein>
<dbReference type="InterPro" id="IPR036962">
    <property type="entry name" value="Glyco_hydro_3_N_sf"/>
</dbReference>
<dbReference type="InterPro" id="IPR026891">
    <property type="entry name" value="Fn3-like"/>
</dbReference>
<evidence type="ECO:0000256" key="4">
    <source>
        <dbReference type="SAM" id="SignalP"/>
    </source>
</evidence>
<dbReference type="Gene3D" id="2.60.40.10">
    <property type="entry name" value="Immunoglobulins"/>
    <property type="match status" value="1"/>
</dbReference>
<dbReference type="InterPro" id="IPR017853">
    <property type="entry name" value="GH"/>
</dbReference>
<dbReference type="GO" id="GO:0009044">
    <property type="term" value="F:xylan 1,4-beta-xylosidase activity"/>
    <property type="evidence" value="ECO:0007669"/>
    <property type="project" value="InterPro"/>
</dbReference>
<dbReference type="AlphaFoldDB" id="A0A1I7NN44"/>
<dbReference type="GO" id="GO:0045493">
    <property type="term" value="P:xylan catabolic process"/>
    <property type="evidence" value="ECO:0007669"/>
    <property type="project" value="InterPro"/>
</dbReference>
<dbReference type="PRINTS" id="PR00133">
    <property type="entry name" value="GLHYDRLASE3"/>
</dbReference>
<dbReference type="SUPFAM" id="SSF51445">
    <property type="entry name" value="(Trans)glycosidases"/>
    <property type="match status" value="1"/>
</dbReference>
<dbReference type="InterPro" id="IPR013783">
    <property type="entry name" value="Ig-like_fold"/>
</dbReference>
<dbReference type="Pfam" id="PF01915">
    <property type="entry name" value="Glyco_hydro_3_C"/>
    <property type="match status" value="1"/>
</dbReference>
<dbReference type="PANTHER" id="PTHR42721:SF3">
    <property type="entry name" value="BETA-D-XYLOSIDASE 5-RELATED"/>
    <property type="match status" value="1"/>
</dbReference>
<dbReference type="GO" id="GO:0046556">
    <property type="term" value="F:alpha-L-arabinofuranosidase activity"/>
    <property type="evidence" value="ECO:0007669"/>
    <property type="project" value="TreeGrafter"/>
</dbReference>
<evidence type="ECO:0000256" key="1">
    <source>
        <dbReference type="ARBA" id="ARBA00005336"/>
    </source>
</evidence>
<dbReference type="SUPFAM" id="SSF52279">
    <property type="entry name" value="Beta-D-glucan exohydrolase, C-terminal domain"/>
    <property type="match status" value="1"/>
</dbReference>
<dbReference type="Gene3D" id="3.40.50.1700">
    <property type="entry name" value="Glycoside hydrolase family 3 C-terminal domain"/>
    <property type="match status" value="1"/>
</dbReference>
<evidence type="ECO:0000256" key="2">
    <source>
        <dbReference type="ARBA" id="ARBA00022729"/>
    </source>
</evidence>
<feature type="domain" description="Fibronectin type III-like" evidence="5">
    <location>
        <begin position="704"/>
        <end position="773"/>
    </location>
</feature>
<sequence length="785" mass="87109">MKTTSSVFIFLLIGQLSSMAQSIYHQGWIDFNKNGKKDVYEDPRQPIEKRVDDLLRQMNLNEKTCQLATLYGYGAVLQDRLPTPAWKDSIWKDGIANIDEQLTGLRKDTVYAYPYSAHAKALNEIQRFFVEQTRLGIPVDFTTEGIRGLNHMKATYFPAQIAQACAFDTALVYQIGRVTGREARALGYTNVYSPILDVASDPRWGRTEETYGCDPFLIGELGKQAVRGLQDERVVSTCKHFAVYSIPIGGRDGRVRTDPQVPPHEMEEIYLHAFREAFQKAGALGTMASYNDYDGVPIVANKHFLTDILRKQFGFKGYVVSDSRAVEDLVTKYHVASDEIDAARQALGAGLNVRTDFSSPSDFILAVRKGVREGKIPMSVIDARVREVLYVKFWLGLFDHPYVANPAAADTIVHSASSQELALKAAHEGIVLLKNEGNLLPLDAHSIHTVALIGPNMKEERSLLSRYGPVHTHVTTLYEGITAALPPAVQVLYTEGCHHVDAHFPESDIEYFPPTPAEEAMMDSAVAIARQADVVIMAMGDNNQTVGESRSRVNLKLPGLQDELVRRIAALHKPTILLLVGGKPFTINFAQQHIPAIVECWYLGEKMGTAVADVLFGKYNPSGKLCIPFPKFVGQIPLSFPLKPAADAGGNASVTGWLYPFGYGLSYTTFAYSNLKIDSSLWQSKGQLLVSCTLTNTGTRAGTEIAQLYIHDELSSVTTYVEKLRSFARVSLQPGESRTITFTLHREDLKLLNASGKWELEPGWFDIWIGASSADIRLRGRIWLK</sequence>